<protein>
    <submittedName>
        <fullName evidence="1">Phage regulatory CII family protein</fullName>
    </submittedName>
</protein>
<name>A0ABU9MMH6_9GAMM</name>
<dbReference type="InterPro" id="IPR009679">
    <property type="entry name" value="Phage_186_CII-like"/>
</dbReference>
<dbReference type="Pfam" id="PF06892">
    <property type="entry name" value="Phage_CP76"/>
    <property type="match status" value="1"/>
</dbReference>
<proteinExistence type="predicted"/>
<evidence type="ECO:0000313" key="1">
    <source>
        <dbReference type="EMBL" id="MEL7697309.1"/>
    </source>
</evidence>
<organism evidence="1 2">
    <name type="scientific">Pantoea brenneri</name>
    <dbReference type="NCBI Taxonomy" id="472694"/>
    <lineage>
        <taxon>Bacteria</taxon>
        <taxon>Pseudomonadati</taxon>
        <taxon>Pseudomonadota</taxon>
        <taxon>Gammaproteobacteria</taxon>
        <taxon>Enterobacterales</taxon>
        <taxon>Erwiniaceae</taxon>
        <taxon>Pantoea</taxon>
    </lineage>
</organism>
<keyword evidence="2" id="KW-1185">Reference proteome</keyword>
<gene>
    <name evidence="1" type="ORF">AABB92_16785</name>
</gene>
<reference evidence="1 2" key="1">
    <citation type="submission" date="2024-04" db="EMBL/GenBank/DDBJ databases">
        <authorList>
            <person name="Suleimanova A.D."/>
            <person name="Pudova D.S."/>
            <person name="Shagimardanova E.I."/>
            <person name="Sharipova M.R."/>
        </authorList>
    </citation>
    <scope>NUCLEOTIDE SEQUENCE [LARGE SCALE GENOMIC DNA]</scope>
    <source>
        <strain evidence="1 2">3.1</strain>
    </source>
</reference>
<evidence type="ECO:0000313" key="2">
    <source>
        <dbReference type="Proteomes" id="UP001468095"/>
    </source>
</evidence>
<dbReference type="RefSeq" id="WP_031376589.1">
    <property type="nucleotide sequence ID" value="NZ_JBCGBG010000004.1"/>
</dbReference>
<accession>A0ABU9MMH6</accession>
<sequence length="169" mass="18059">MFDFRVSTHSHFDDACRTFALTHNIIQLANKAGLNPQTIRNKLNPEQVHQLTVREMLLLTDLTEDATLIDGALAQLHCLPCVPVNEMAQENLPAYVLKATAEVGQLAAGVVSQEQLTASCRRGLVQNVHAGIRCLTLAALAVQARVHSNPALSGTADVLSGIGASIGMV</sequence>
<dbReference type="EMBL" id="JBCGBG010000004">
    <property type="protein sequence ID" value="MEL7697309.1"/>
    <property type="molecule type" value="Genomic_DNA"/>
</dbReference>
<comment type="caution">
    <text evidence="1">The sequence shown here is derived from an EMBL/GenBank/DDBJ whole genome shotgun (WGS) entry which is preliminary data.</text>
</comment>
<dbReference type="Proteomes" id="UP001468095">
    <property type="component" value="Unassembled WGS sequence"/>
</dbReference>